<proteinExistence type="predicted"/>
<keyword evidence="3" id="KW-1185">Reference proteome</keyword>
<evidence type="ECO:0000313" key="3">
    <source>
        <dbReference type="Proteomes" id="UP000269221"/>
    </source>
</evidence>
<comment type="caution">
    <text evidence="2">The sequence shown here is derived from an EMBL/GenBank/DDBJ whole genome shotgun (WGS) entry which is preliminary data.</text>
</comment>
<gene>
    <name evidence="2" type="ORF">DUI87_04126</name>
</gene>
<reference evidence="2 3" key="1">
    <citation type="submission" date="2018-07" db="EMBL/GenBank/DDBJ databases">
        <title>A high quality draft genome assembly of the barn swallow (H. rustica rustica).</title>
        <authorList>
            <person name="Formenti G."/>
            <person name="Chiara M."/>
            <person name="Poveda L."/>
            <person name="Francoijs K.-J."/>
            <person name="Bonisoli-Alquati A."/>
            <person name="Canova L."/>
            <person name="Gianfranceschi L."/>
            <person name="Horner D.S."/>
            <person name="Saino N."/>
        </authorList>
    </citation>
    <scope>NUCLEOTIDE SEQUENCE [LARGE SCALE GENOMIC DNA]</scope>
    <source>
        <strain evidence="2">Chelidonia</strain>
        <tissue evidence="2">Blood</tissue>
    </source>
</reference>
<name>A0A3M0L6C4_HIRRU</name>
<evidence type="ECO:0000256" key="1">
    <source>
        <dbReference type="SAM" id="MobiDB-lite"/>
    </source>
</evidence>
<dbReference type="Proteomes" id="UP000269221">
    <property type="component" value="Unassembled WGS sequence"/>
</dbReference>
<evidence type="ECO:0000313" key="2">
    <source>
        <dbReference type="EMBL" id="RMC19514.1"/>
    </source>
</evidence>
<sequence>MRREERRGEERRGEERRGEERRGEERRGEERRGEERRGEERRGEERRGEERRGLLFSYLKIEACSEERKFTETLNFSRSSFVTKGIEMPNVQPDRTGDTLFLSWAVAVAQRKIGPTSPPLDPSHYHWTFYRIIYIQTEAYLSLQKNLTGLLPTP</sequence>
<feature type="region of interest" description="Disordered" evidence="1">
    <location>
        <begin position="1"/>
        <end position="49"/>
    </location>
</feature>
<dbReference type="EMBL" id="QRBI01000095">
    <property type="protein sequence ID" value="RMC19514.1"/>
    <property type="molecule type" value="Genomic_DNA"/>
</dbReference>
<organism evidence="2 3">
    <name type="scientific">Hirundo rustica rustica</name>
    <dbReference type="NCBI Taxonomy" id="333673"/>
    <lineage>
        <taxon>Eukaryota</taxon>
        <taxon>Metazoa</taxon>
        <taxon>Chordata</taxon>
        <taxon>Craniata</taxon>
        <taxon>Vertebrata</taxon>
        <taxon>Euteleostomi</taxon>
        <taxon>Archelosauria</taxon>
        <taxon>Archosauria</taxon>
        <taxon>Dinosauria</taxon>
        <taxon>Saurischia</taxon>
        <taxon>Theropoda</taxon>
        <taxon>Coelurosauria</taxon>
        <taxon>Aves</taxon>
        <taxon>Neognathae</taxon>
        <taxon>Neoaves</taxon>
        <taxon>Telluraves</taxon>
        <taxon>Australaves</taxon>
        <taxon>Passeriformes</taxon>
        <taxon>Sylvioidea</taxon>
        <taxon>Hirundinidae</taxon>
        <taxon>Hirundo</taxon>
    </lineage>
</organism>
<accession>A0A3M0L6C4</accession>
<dbReference type="AlphaFoldDB" id="A0A3M0L6C4"/>
<protein>
    <submittedName>
        <fullName evidence="2">Uncharacterized protein</fullName>
    </submittedName>
</protein>